<evidence type="ECO:0000313" key="2">
    <source>
        <dbReference type="Proteomes" id="UP000322234"/>
    </source>
</evidence>
<evidence type="ECO:0000313" key="1">
    <source>
        <dbReference type="EMBL" id="MXQ84978.1"/>
    </source>
</evidence>
<proteinExistence type="predicted"/>
<reference evidence="1" key="1">
    <citation type="submission" date="2019-10" db="EMBL/GenBank/DDBJ databases">
        <title>The sequence and de novo assembly of the wild yak genome.</title>
        <authorList>
            <person name="Liu Y."/>
        </authorList>
    </citation>
    <scope>NUCLEOTIDE SEQUENCE [LARGE SCALE GENOMIC DNA]</scope>
    <source>
        <strain evidence="1">WY2019</strain>
    </source>
</reference>
<keyword evidence="2" id="KW-1185">Reference proteome</keyword>
<sequence>MPAFQNRRLKSKILSYSIPPWKGLQFGVSCGIFADKKDGDDKDRYDLNDATESVSLGINPVGGDDAYRMR</sequence>
<comment type="caution">
    <text evidence="1">The sequence shown here is derived from an EMBL/GenBank/DDBJ whole genome shotgun (WGS) entry which is preliminary data.</text>
</comment>
<accession>A0A6B0R472</accession>
<dbReference type="Proteomes" id="UP000322234">
    <property type="component" value="Unassembled WGS sequence"/>
</dbReference>
<gene>
    <name evidence="1" type="ORF">E5288_WYG004297</name>
</gene>
<name>A0A6B0R472_9CETA</name>
<organism evidence="1 2">
    <name type="scientific">Bos mutus</name>
    <name type="common">wild yak</name>
    <dbReference type="NCBI Taxonomy" id="72004"/>
    <lineage>
        <taxon>Eukaryota</taxon>
        <taxon>Metazoa</taxon>
        <taxon>Chordata</taxon>
        <taxon>Craniata</taxon>
        <taxon>Vertebrata</taxon>
        <taxon>Euteleostomi</taxon>
        <taxon>Mammalia</taxon>
        <taxon>Eutheria</taxon>
        <taxon>Laurasiatheria</taxon>
        <taxon>Artiodactyla</taxon>
        <taxon>Ruminantia</taxon>
        <taxon>Pecora</taxon>
        <taxon>Bovidae</taxon>
        <taxon>Bovinae</taxon>
        <taxon>Bos</taxon>
    </lineage>
</organism>
<protein>
    <submittedName>
        <fullName evidence="1">Uncharacterized protein</fullName>
    </submittedName>
</protein>
<dbReference type="AlphaFoldDB" id="A0A6B0R472"/>
<dbReference type="EMBL" id="VBQZ03000024">
    <property type="protein sequence ID" value="MXQ84978.1"/>
    <property type="molecule type" value="Genomic_DNA"/>
</dbReference>